<sequence length="99" mass="10487">MEYQKIREKLAYLWLGVWDMVLVLLGGEEEWAAAAVASGRSLRCRSCHLRARLPPPSPAQPPPPPSLGTAVAAAAVSGHSRSRRLWAQPSAAAAVACSG</sequence>
<evidence type="ECO:0000313" key="2">
    <source>
        <dbReference type="EMBL" id="BAT16962.1"/>
    </source>
</evidence>
<protein>
    <submittedName>
        <fullName evidence="2">Os12g0434801 protein</fullName>
    </submittedName>
</protein>
<keyword evidence="3" id="KW-1185">Reference proteome</keyword>
<evidence type="ECO:0000313" key="3">
    <source>
        <dbReference type="Proteomes" id="UP000059680"/>
    </source>
</evidence>
<evidence type="ECO:0000256" key="1">
    <source>
        <dbReference type="SAM" id="SignalP"/>
    </source>
</evidence>
<reference evidence="2 3" key="3">
    <citation type="journal article" date="2013" name="Rice">
        <title>Improvement of the Oryza sativa Nipponbare reference genome using next generation sequence and optical map data.</title>
        <authorList>
            <person name="Kawahara Y."/>
            <person name="de la Bastide M."/>
            <person name="Hamilton J.P."/>
            <person name="Kanamori H."/>
            <person name="McCombie W.R."/>
            <person name="Ouyang S."/>
            <person name="Schwartz D.C."/>
            <person name="Tanaka T."/>
            <person name="Wu J."/>
            <person name="Zhou S."/>
            <person name="Childs K.L."/>
            <person name="Davidson R.M."/>
            <person name="Lin H."/>
            <person name="Quesada-Ocampo L."/>
            <person name="Vaillancourt B."/>
            <person name="Sakai H."/>
            <person name="Lee S.S."/>
            <person name="Kim J."/>
            <person name="Numa H."/>
            <person name="Itoh T."/>
            <person name="Buell C.R."/>
            <person name="Matsumoto T."/>
        </authorList>
    </citation>
    <scope>NUCLEOTIDE SEQUENCE [LARGE SCALE GENOMIC DNA]</scope>
    <source>
        <strain evidence="3">cv. Nipponbare</strain>
    </source>
</reference>
<organism evidence="2 3">
    <name type="scientific">Oryza sativa subsp. japonica</name>
    <name type="common">Rice</name>
    <dbReference type="NCBI Taxonomy" id="39947"/>
    <lineage>
        <taxon>Eukaryota</taxon>
        <taxon>Viridiplantae</taxon>
        <taxon>Streptophyta</taxon>
        <taxon>Embryophyta</taxon>
        <taxon>Tracheophyta</taxon>
        <taxon>Spermatophyta</taxon>
        <taxon>Magnoliopsida</taxon>
        <taxon>Liliopsida</taxon>
        <taxon>Poales</taxon>
        <taxon>Poaceae</taxon>
        <taxon>BOP clade</taxon>
        <taxon>Oryzoideae</taxon>
        <taxon>Oryzeae</taxon>
        <taxon>Oryzinae</taxon>
        <taxon>Oryza</taxon>
        <taxon>Oryza sativa</taxon>
    </lineage>
</organism>
<dbReference type="Proteomes" id="UP000059680">
    <property type="component" value="Chromosome 12"/>
</dbReference>
<keyword evidence="1" id="KW-0732">Signal</keyword>
<dbReference type="PaxDb" id="39947-A0A0N7KTZ1"/>
<dbReference type="EMBL" id="AP014968">
    <property type="protein sequence ID" value="BAT16962.1"/>
    <property type="molecule type" value="Genomic_DNA"/>
</dbReference>
<feature type="signal peptide" evidence="1">
    <location>
        <begin position="1"/>
        <end position="26"/>
    </location>
</feature>
<dbReference type="InParanoid" id="A0A0N7KTZ1"/>
<name>A0A0N7KTZ1_ORYSJ</name>
<reference evidence="2 3" key="2">
    <citation type="journal article" date="2013" name="Plant Cell Physiol.">
        <title>Rice Annotation Project Database (RAP-DB): an integrative and interactive database for rice genomics.</title>
        <authorList>
            <person name="Sakai H."/>
            <person name="Lee S.S."/>
            <person name="Tanaka T."/>
            <person name="Numa H."/>
            <person name="Kim J."/>
            <person name="Kawahara Y."/>
            <person name="Wakimoto H."/>
            <person name="Yang C.C."/>
            <person name="Iwamoto M."/>
            <person name="Abe T."/>
            <person name="Yamada Y."/>
            <person name="Muto A."/>
            <person name="Inokuchi H."/>
            <person name="Ikemura T."/>
            <person name="Matsumoto T."/>
            <person name="Sasaki T."/>
            <person name="Itoh T."/>
        </authorList>
    </citation>
    <scope>NUCLEOTIDE SEQUENCE [LARGE SCALE GENOMIC DNA]</scope>
    <source>
        <strain evidence="3">cv. Nipponbare</strain>
    </source>
</reference>
<proteinExistence type="predicted"/>
<feature type="chain" id="PRO_5006014902" evidence="1">
    <location>
        <begin position="27"/>
        <end position="99"/>
    </location>
</feature>
<accession>A0A0N7KTZ1</accession>
<reference evidence="3" key="1">
    <citation type="journal article" date="2005" name="Nature">
        <title>The map-based sequence of the rice genome.</title>
        <authorList>
            <consortium name="International rice genome sequencing project (IRGSP)"/>
            <person name="Matsumoto T."/>
            <person name="Wu J."/>
            <person name="Kanamori H."/>
            <person name="Katayose Y."/>
            <person name="Fujisawa M."/>
            <person name="Namiki N."/>
            <person name="Mizuno H."/>
            <person name="Yamamoto K."/>
            <person name="Antonio B.A."/>
            <person name="Baba T."/>
            <person name="Sakata K."/>
            <person name="Nagamura Y."/>
            <person name="Aoki H."/>
            <person name="Arikawa K."/>
            <person name="Arita K."/>
            <person name="Bito T."/>
            <person name="Chiden Y."/>
            <person name="Fujitsuka N."/>
            <person name="Fukunaka R."/>
            <person name="Hamada M."/>
            <person name="Harada C."/>
            <person name="Hayashi A."/>
            <person name="Hijishita S."/>
            <person name="Honda M."/>
            <person name="Hosokawa S."/>
            <person name="Ichikawa Y."/>
            <person name="Idonuma A."/>
            <person name="Iijima M."/>
            <person name="Ikeda M."/>
            <person name="Ikeno M."/>
            <person name="Ito K."/>
            <person name="Ito S."/>
            <person name="Ito T."/>
            <person name="Ito Y."/>
            <person name="Ito Y."/>
            <person name="Iwabuchi A."/>
            <person name="Kamiya K."/>
            <person name="Karasawa W."/>
            <person name="Kurita K."/>
            <person name="Katagiri S."/>
            <person name="Kikuta A."/>
            <person name="Kobayashi H."/>
            <person name="Kobayashi N."/>
            <person name="Machita K."/>
            <person name="Maehara T."/>
            <person name="Masukawa M."/>
            <person name="Mizubayashi T."/>
            <person name="Mukai Y."/>
            <person name="Nagasaki H."/>
            <person name="Nagata Y."/>
            <person name="Naito S."/>
            <person name="Nakashima M."/>
            <person name="Nakama Y."/>
            <person name="Nakamichi Y."/>
            <person name="Nakamura M."/>
            <person name="Meguro A."/>
            <person name="Negishi M."/>
            <person name="Ohta I."/>
            <person name="Ohta T."/>
            <person name="Okamoto M."/>
            <person name="Ono N."/>
            <person name="Saji S."/>
            <person name="Sakaguchi M."/>
            <person name="Sakai K."/>
            <person name="Shibata M."/>
            <person name="Shimokawa T."/>
            <person name="Song J."/>
            <person name="Takazaki Y."/>
            <person name="Terasawa K."/>
            <person name="Tsugane M."/>
            <person name="Tsuji K."/>
            <person name="Ueda S."/>
            <person name="Waki K."/>
            <person name="Yamagata H."/>
            <person name="Yamamoto M."/>
            <person name="Yamamoto S."/>
            <person name="Yamane H."/>
            <person name="Yoshiki S."/>
            <person name="Yoshihara R."/>
            <person name="Yukawa K."/>
            <person name="Zhong H."/>
            <person name="Yano M."/>
            <person name="Yuan Q."/>
            <person name="Ouyang S."/>
            <person name="Liu J."/>
            <person name="Jones K.M."/>
            <person name="Gansberger K."/>
            <person name="Moffat K."/>
            <person name="Hill J."/>
            <person name="Bera J."/>
            <person name="Fadrosh D."/>
            <person name="Jin S."/>
            <person name="Johri S."/>
            <person name="Kim M."/>
            <person name="Overton L."/>
            <person name="Reardon M."/>
            <person name="Tsitrin T."/>
            <person name="Vuong H."/>
            <person name="Weaver B."/>
            <person name="Ciecko A."/>
            <person name="Tallon L."/>
            <person name="Jackson J."/>
            <person name="Pai G."/>
            <person name="Aken S.V."/>
            <person name="Utterback T."/>
            <person name="Reidmuller S."/>
            <person name="Feldblyum T."/>
            <person name="Hsiao J."/>
            <person name="Zismann V."/>
            <person name="Iobst S."/>
            <person name="de Vazeille A.R."/>
            <person name="Buell C.R."/>
            <person name="Ying K."/>
            <person name="Li Y."/>
            <person name="Lu T."/>
            <person name="Huang Y."/>
            <person name="Zhao Q."/>
            <person name="Feng Q."/>
            <person name="Zhang L."/>
            <person name="Zhu J."/>
            <person name="Weng Q."/>
            <person name="Mu J."/>
            <person name="Lu Y."/>
            <person name="Fan D."/>
            <person name="Liu Y."/>
            <person name="Guan J."/>
            <person name="Zhang Y."/>
            <person name="Yu S."/>
            <person name="Liu X."/>
            <person name="Zhang Y."/>
            <person name="Hong G."/>
            <person name="Han B."/>
            <person name="Choisne N."/>
            <person name="Demange N."/>
            <person name="Orjeda G."/>
            <person name="Samain S."/>
            <person name="Cattolico L."/>
            <person name="Pelletier E."/>
            <person name="Couloux A."/>
            <person name="Segurens B."/>
            <person name="Wincker P."/>
            <person name="D'Hont A."/>
            <person name="Scarpelli C."/>
            <person name="Weissenbach J."/>
            <person name="Salanoubat M."/>
            <person name="Quetier F."/>
            <person name="Yu Y."/>
            <person name="Kim H.R."/>
            <person name="Rambo T."/>
            <person name="Currie J."/>
            <person name="Collura K."/>
            <person name="Luo M."/>
            <person name="Yang T."/>
            <person name="Ammiraju J.S.S."/>
            <person name="Engler F."/>
            <person name="Soderlund C."/>
            <person name="Wing R.A."/>
            <person name="Palmer L.E."/>
            <person name="de la Bastide M."/>
            <person name="Spiegel L."/>
            <person name="Nascimento L."/>
            <person name="Zutavern T."/>
            <person name="O'Shaughnessy A."/>
            <person name="Dike S."/>
            <person name="Dedhia N."/>
            <person name="Preston R."/>
            <person name="Balija V."/>
            <person name="McCombie W.R."/>
            <person name="Chow T."/>
            <person name="Chen H."/>
            <person name="Chung M."/>
            <person name="Chen C."/>
            <person name="Shaw J."/>
            <person name="Wu H."/>
            <person name="Hsiao K."/>
            <person name="Chao Y."/>
            <person name="Chu M."/>
            <person name="Cheng C."/>
            <person name="Hour A."/>
            <person name="Lee P."/>
            <person name="Lin S."/>
            <person name="Lin Y."/>
            <person name="Liou J."/>
            <person name="Liu S."/>
            <person name="Hsing Y."/>
            <person name="Raghuvanshi S."/>
            <person name="Mohanty A."/>
            <person name="Bharti A.K."/>
            <person name="Gaur A."/>
            <person name="Gupta V."/>
            <person name="Kumar D."/>
            <person name="Ravi V."/>
            <person name="Vij S."/>
            <person name="Kapur A."/>
            <person name="Khurana P."/>
            <person name="Khurana P."/>
            <person name="Khurana J.P."/>
            <person name="Tyagi A.K."/>
            <person name="Gaikwad K."/>
            <person name="Singh A."/>
            <person name="Dalal V."/>
            <person name="Srivastava S."/>
            <person name="Dixit A."/>
            <person name="Pal A.K."/>
            <person name="Ghazi I.A."/>
            <person name="Yadav M."/>
            <person name="Pandit A."/>
            <person name="Bhargava A."/>
            <person name="Sureshbabu K."/>
            <person name="Batra K."/>
            <person name="Sharma T.R."/>
            <person name="Mohapatra T."/>
            <person name="Singh N.K."/>
            <person name="Messing J."/>
            <person name="Nelson A.B."/>
            <person name="Fuks G."/>
            <person name="Kavchok S."/>
            <person name="Keizer G."/>
            <person name="Linton E."/>
            <person name="Llaca V."/>
            <person name="Song R."/>
            <person name="Tanyolac B."/>
            <person name="Young S."/>
            <person name="Ho-Il K."/>
            <person name="Hahn J.H."/>
            <person name="Sangsakoo G."/>
            <person name="Vanavichit A."/>
            <person name="de Mattos Luiz.A.T."/>
            <person name="Zimmer P.D."/>
            <person name="Malone G."/>
            <person name="Dellagostin O."/>
            <person name="de Oliveira A.C."/>
            <person name="Bevan M."/>
            <person name="Bancroft I."/>
            <person name="Minx P."/>
            <person name="Cordum H."/>
            <person name="Wilson R."/>
            <person name="Cheng Z."/>
            <person name="Jin W."/>
            <person name="Jiang J."/>
            <person name="Leong S.A."/>
            <person name="Iwama H."/>
            <person name="Gojobori T."/>
            <person name="Itoh T."/>
            <person name="Niimura Y."/>
            <person name="Fujii Y."/>
            <person name="Habara T."/>
            <person name="Sakai H."/>
            <person name="Sato Y."/>
            <person name="Wilson G."/>
            <person name="Kumar K."/>
            <person name="McCouch S."/>
            <person name="Juretic N."/>
            <person name="Hoen D."/>
            <person name="Wright S."/>
            <person name="Bruskiewich R."/>
            <person name="Bureau T."/>
            <person name="Miyao A."/>
            <person name="Hirochika H."/>
            <person name="Nishikawa T."/>
            <person name="Kadowaki K."/>
            <person name="Sugiura M."/>
            <person name="Burr B."/>
            <person name="Sasaki T."/>
        </authorList>
    </citation>
    <scope>NUCLEOTIDE SEQUENCE [LARGE SCALE GENOMIC DNA]</scope>
    <source>
        <strain evidence="3">cv. Nipponbare</strain>
    </source>
</reference>
<dbReference type="AlphaFoldDB" id="A0A0N7KTZ1"/>
<dbReference type="Gramene" id="Os12t0434801-00">
    <property type="protein sequence ID" value="Os12t0434801-00"/>
    <property type="gene ID" value="Os12g0434801"/>
</dbReference>
<gene>
    <name evidence="2" type="ordered locus">Os12g0434801</name>
    <name evidence="2" type="ORF">OSNPB_120434801</name>
</gene>